<feature type="compositionally biased region" description="Basic and acidic residues" evidence="1">
    <location>
        <begin position="43"/>
        <end position="55"/>
    </location>
</feature>
<dbReference type="Proteomes" id="UP000031599">
    <property type="component" value="Unassembled WGS sequence"/>
</dbReference>
<gene>
    <name evidence="2" type="ORF">DB30_05627</name>
</gene>
<evidence type="ECO:0000256" key="1">
    <source>
        <dbReference type="SAM" id="MobiDB-lite"/>
    </source>
</evidence>
<protein>
    <submittedName>
        <fullName evidence="2">Uncharacterized protein</fullName>
    </submittedName>
</protein>
<dbReference type="EMBL" id="JMCC02000054">
    <property type="protein sequence ID" value="KIG15431.1"/>
    <property type="molecule type" value="Genomic_DNA"/>
</dbReference>
<proteinExistence type="predicted"/>
<reference evidence="2 3" key="1">
    <citation type="submission" date="2014-12" db="EMBL/GenBank/DDBJ databases">
        <title>Genome assembly of Enhygromyxa salina DSM 15201.</title>
        <authorList>
            <person name="Sharma G."/>
            <person name="Subramanian S."/>
        </authorList>
    </citation>
    <scope>NUCLEOTIDE SEQUENCE [LARGE SCALE GENOMIC DNA]</scope>
    <source>
        <strain evidence="2 3">DSM 15201</strain>
    </source>
</reference>
<sequence>MSGSSRERAGGEGPARSLVPALRPAVCVGLLAVTARRNFTGQHRRECERSHEARRGQQAPVESTMVAGCGHSLAG</sequence>
<name>A0A0C2CWK8_9BACT</name>
<comment type="caution">
    <text evidence="2">The sequence shown here is derived from an EMBL/GenBank/DDBJ whole genome shotgun (WGS) entry which is preliminary data.</text>
</comment>
<organism evidence="2 3">
    <name type="scientific">Enhygromyxa salina</name>
    <dbReference type="NCBI Taxonomy" id="215803"/>
    <lineage>
        <taxon>Bacteria</taxon>
        <taxon>Pseudomonadati</taxon>
        <taxon>Myxococcota</taxon>
        <taxon>Polyangia</taxon>
        <taxon>Nannocystales</taxon>
        <taxon>Nannocystaceae</taxon>
        <taxon>Enhygromyxa</taxon>
    </lineage>
</organism>
<evidence type="ECO:0000313" key="3">
    <source>
        <dbReference type="Proteomes" id="UP000031599"/>
    </source>
</evidence>
<evidence type="ECO:0000313" key="2">
    <source>
        <dbReference type="EMBL" id="KIG15431.1"/>
    </source>
</evidence>
<feature type="region of interest" description="Disordered" evidence="1">
    <location>
        <begin position="42"/>
        <end position="75"/>
    </location>
</feature>
<dbReference type="AlphaFoldDB" id="A0A0C2CWK8"/>
<accession>A0A0C2CWK8</accession>